<evidence type="ECO:0000256" key="1">
    <source>
        <dbReference type="SAM" id="MobiDB-lite"/>
    </source>
</evidence>
<dbReference type="AlphaFoldDB" id="R1GVH0"/>
<feature type="compositionally biased region" description="Acidic residues" evidence="1">
    <location>
        <begin position="631"/>
        <end position="654"/>
    </location>
</feature>
<feature type="compositionally biased region" description="Polar residues" evidence="1">
    <location>
        <begin position="616"/>
        <end position="628"/>
    </location>
</feature>
<feature type="region of interest" description="Disordered" evidence="1">
    <location>
        <begin position="1"/>
        <end position="198"/>
    </location>
</feature>
<feature type="compositionally biased region" description="Low complexity" evidence="1">
    <location>
        <begin position="434"/>
        <end position="448"/>
    </location>
</feature>
<sequence>MPPRSPSRSPSRGSLALDDTHLAPYPSHPAPPSPSFTNSTIYRPNDDSYSDADTEDMGSGIATPVTLDGSGGPRSGSPTSHASLRYEDLPPSYEEAQQAAAAAAAGGVPVYAAAYEHPTAGGPQASPLDQHHQQQQPPPFAERTGSDPVLPAVERLVIREKERAASEQGSERSAFSGGGERRTGSVGDGSGSGAAAGAGGRMSFAAVEGLASEHHGVLEVALQWAHPAYHAGDRKEPVAGGDAGLARPVVVPQVNVAAPRDSGEEGEEDGDEEEGAYGPANILAFSRAYATALQAHGVSLPIFIAFLDGLNAVCHAARAPASDDDRSPDAPEPDLSLVETYLARANALFFASRGLLIRVVDVDGLLDDVIRLSASRRSLRDALAGDVTSPAATERERVEALDPWVEKLVWEGLPPTTLGLWDLRGQRGEEEQRQQQQQQRTMTAAAATTGAWMPQQTTGFASPPAPTTTTTNAYASGEFYSAPEGVAGGYLDEKAQARAWAAEHEEEDEADRLDPNQAGPSASRRPFPPFPSASPFPPLGPFPGFGPFPPAPPPPFGDHARWADWGQSMGRRWADWGTHFGRNWAQWGQDFGSRAAAWGQEQQQQQQAASRDTLPYDSTTTLNDRISLNDNDVDSDHDKDEDENDDAESDSELDEIEVYYLKRMRSIEESAAEALAKGKRSQTDVERERERAIDKANADREKATRKLEAKRKKVEGRREMKAKRKEWKESRSAHRAARREGEAGPAEGRKAEKKRLKKEWRDARGKWKEGRKEERWAKKRERKERRRDGGCGAMLDQPRGQQPQGQGLDVGVAAARDEGARAAAGADAGASTAPPPPQLLWVVVENLEN</sequence>
<proteinExistence type="predicted"/>
<dbReference type="Proteomes" id="UP000013521">
    <property type="component" value="Unassembled WGS sequence"/>
</dbReference>
<feature type="compositionally biased region" description="Basic and acidic residues" evidence="1">
    <location>
        <begin position="681"/>
        <end position="707"/>
    </location>
</feature>
<feature type="region of interest" description="Disordered" evidence="1">
    <location>
        <begin position="672"/>
        <end position="839"/>
    </location>
</feature>
<feature type="region of interest" description="Disordered" evidence="1">
    <location>
        <begin position="497"/>
        <end position="562"/>
    </location>
</feature>
<feature type="compositionally biased region" description="Pro residues" evidence="1">
    <location>
        <begin position="526"/>
        <end position="556"/>
    </location>
</feature>
<feature type="compositionally biased region" description="Basic and acidic residues" evidence="1">
    <location>
        <begin position="759"/>
        <end position="776"/>
    </location>
</feature>
<feature type="compositionally biased region" description="Low complexity" evidence="1">
    <location>
        <begin position="821"/>
        <end position="830"/>
    </location>
</feature>
<dbReference type="KEGG" id="npa:UCRNP2_3162"/>
<organism evidence="2 3">
    <name type="scientific">Botryosphaeria parva (strain UCR-NP2)</name>
    <name type="common">Grapevine canker fungus</name>
    <name type="synonym">Neofusicoccum parvum</name>
    <dbReference type="NCBI Taxonomy" id="1287680"/>
    <lineage>
        <taxon>Eukaryota</taxon>
        <taxon>Fungi</taxon>
        <taxon>Dikarya</taxon>
        <taxon>Ascomycota</taxon>
        <taxon>Pezizomycotina</taxon>
        <taxon>Dothideomycetes</taxon>
        <taxon>Dothideomycetes incertae sedis</taxon>
        <taxon>Botryosphaeriales</taxon>
        <taxon>Botryosphaeriaceae</taxon>
        <taxon>Neofusicoccum</taxon>
    </lineage>
</organism>
<accession>R1GVH0</accession>
<feature type="compositionally biased region" description="Basic and acidic residues" evidence="1">
    <location>
        <begin position="156"/>
        <end position="165"/>
    </location>
</feature>
<dbReference type="OrthoDB" id="3068835at2759"/>
<dbReference type="HOGENOM" id="CLU_019230_0_0_1"/>
<name>R1GVH0_BOTPV</name>
<evidence type="ECO:0000313" key="2">
    <source>
        <dbReference type="EMBL" id="EOD50069.1"/>
    </source>
</evidence>
<feature type="compositionally biased region" description="Gly residues" evidence="1">
    <location>
        <begin position="186"/>
        <end position="198"/>
    </location>
</feature>
<dbReference type="STRING" id="1287680.R1GVH0"/>
<feature type="compositionally biased region" description="Basic and acidic residues" evidence="1">
    <location>
        <begin position="726"/>
        <end position="750"/>
    </location>
</feature>
<feature type="compositionally biased region" description="Low complexity" evidence="1">
    <location>
        <begin position="96"/>
        <end position="115"/>
    </location>
</feature>
<feature type="compositionally biased region" description="Low complexity" evidence="1">
    <location>
        <begin position="595"/>
        <end position="609"/>
    </location>
</feature>
<dbReference type="eggNOG" id="ENOG502QS59">
    <property type="taxonomic scope" value="Eukaryota"/>
</dbReference>
<feature type="compositionally biased region" description="Basic residues" evidence="1">
    <location>
        <begin position="708"/>
        <end position="725"/>
    </location>
</feature>
<dbReference type="EMBL" id="KB916016">
    <property type="protein sequence ID" value="EOD50069.1"/>
    <property type="molecule type" value="Genomic_DNA"/>
</dbReference>
<feature type="compositionally biased region" description="Low complexity" evidence="1">
    <location>
        <begin position="797"/>
        <end position="814"/>
    </location>
</feature>
<feature type="region of interest" description="Disordered" evidence="1">
    <location>
        <begin position="595"/>
        <end position="654"/>
    </location>
</feature>
<gene>
    <name evidence="2" type="ORF">UCRNP2_3162</name>
</gene>
<evidence type="ECO:0000313" key="3">
    <source>
        <dbReference type="Proteomes" id="UP000013521"/>
    </source>
</evidence>
<feature type="compositionally biased region" description="Low complexity" evidence="1">
    <location>
        <begin position="1"/>
        <end position="12"/>
    </location>
</feature>
<protein>
    <submittedName>
        <fullName evidence="2">Uncharacterized protein</fullName>
    </submittedName>
</protein>
<feature type="region of interest" description="Disordered" evidence="1">
    <location>
        <begin position="426"/>
        <end position="448"/>
    </location>
</feature>
<reference evidence="3" key="1">
    <citation type="journal article" date="2013" name="Genome Announc.">
        <title>Draft genome sequence of Neofusicoccum parvum isolate UCR-NP2, a fungal vascular pathogen associated with grapevine cankers.</title>
        <authorList>
            <person name="Blanco-Ulate B."/>
            <person name="Rolshausen P."/>
            <person name="Cantu D."/>
        </authorList>
    </citation>
    <scope>NUCLEOTIDE SEQUENCE [LARGE SCALE GENOMIC DNA]</scope>
    <source>
        <strain evidence="3">UCR-NP2</strain>
    </source>
</reference>